<dbReference type="OrthoDB" id="7774694at2"/>
<keyword evidence="2" id="KW-1185">Reference proteome</keyword>
<dbReference type="AlphaFoldDB" id="A0A3S8U3A4"/>
<dbReference type="KEGG" id="taw:EI545_04125"/>
<reference evidence="1 2" key="1">
    <citation type="submission" date="2018-12" db="EMBL/GenBank/DDBJ databases">
        <title>Complete genome sequencing of Tabrizicola sp. K13M18.</title>
        <authorList>
            <person name="Bae J.-W."/>
        </authorList>
    </citation>
    <scope>NUCLEOTIDE SEQUENCE [LARGE SCALE GENOMIC DNA]</scope>
    <source>
        <strain evidence="1 2">K13M18</strain>
    </source>
</reference>
<accession>A0A3S8U3A4</accession>
<dbReference type="EMBL" id="CP034328">
    <property type="protein sequence ID" value="AZL58094.1"/>
    <property type="molecule type" value="Genomic_DNA"/>
</dbReference>
<gene>
    <name evidence="1" type="ORF">EI545_04125</name>
</gene>
<protein>
    <submittedName>
        <fullName evidence="1">Uncharacterized protein</fullName>
    </submittedName>
</protein>
<evidence type="ECO:0000313" key="2">
    <source>
        <dbReference type="Proteomes" id="UP000282002"/>
    </source>
</evidence>
<name>A0A3S8U3A4_9RHOB</name>
<proteinExistence type="predicted"/>
<sequence>MPNVKIFVDEVIYPSCRGRLPAALGPILDMLCHDLGVDRPACQLAVMPVLAMPGLPPVNVEIAIMPRPERTRAVLLGVSTKLREMLGAATGAQVAVRVTTLDPETYIALK</sequence>
<evidence type="ECO:0000313" key="1">
    <source>
        <dbReference type="EMBL" id="AZL58094.1"/>
    </source>
</evidence>
<dbReference type="Proteomes" id="UP000282002">
    <property type="component" value="Chromosome"/>
</dbReference>
<dbReference type="RefSeq" id="WP_125324295.1">
    <property type="nucleotide sequence ID" value="NZ_CP034328.1"/>
</dbReference>
<organism evidence="1 2">
    <name type="scientific">Tabrizicola piscis</name>
    <dbReference type="NCBI Taxonomy" id="2494374"/>
    <lineage>
        <taxon>Bacteria</taxon>
        <taxon>Pseudomonadati</taxon>
        <taxon>Pseudomonadota</taxon>
        <taxon>Alphaproteobacteria</taxon>
        <taxon>Rhodobacterales</taxon>
        <taxon>Paracoccaceae</taxon>
        <taxon>Tabrizicola</taxon>
    </lineage>
</organism>